<protein>
    <submittedName>
        <fullName evidence="6">9611_t:CDS:1</fullName>
    </submittedName>
</protein>
<comment type="subcellular location">
    <subcellularLocation>
        <location evidence="1">Cytoplasm</location>
    </subcellularLocation>
</comment>
<keyword evidence="7" id="KW-1185">Reference proteome</keyword>
<evidence type="ECO:0000313" key="7">
    <source>
        <dbReference type="Proteomes" id="UP000789508"/>
    </source>
</evidence>
<reference evidence="6" key="1">
    <citation type="submission" date="2021-06" db="EMBL/GenBank/DDBJ databases">
        <authorList>
            <person name="Kallberg Y."/>
            <person name="Tangrot J."/>
            <person name="Rosling A."/>
        </authorList>
    </citation>
    <scope>NUCLEOTIDE SEQUENCE</scope>
    <source>
        <strain evidence="6">FL130A</strain>
    </source>
</reference>
<dbReference type="GO" id="GO:0005739">
    <property type="term" value="C:mitochondrion"/>
    <property type="evidence" value="ECO:0007669"/>
    <property type="project" value="TreeGrafter"/>
</dbReference>
<sequence>MSFSSKTAGSPLVSTAWLADNINSVIPVDGSWHMPAANRDPYQEYLARRIKNARFFGIDEIKDKTIDLPHMLPSPEDFAKAVGDLGISVNDHVVAYDSVGIFSSPRIYWTFKVFGHEKVSVLDGGLPKWIEENREIESGPVSITPKEYHTPTLNHKLVRNYQDIIKNIEQGPNASSFEQVIDARPEKRFTGEDHEPRAGLSSGHMPYSTSIPFYAVIDPSTKNTLLDNDSLRKLFESKKVDLEKPIVLSCGSGITASTLYFALEKVGARQIAVYDGSWTEYASNAKSPIVKNENQ</sequence>
<dbReference type="InterPro" id="IPR036873">
    <property type="entry name" value="Rhodanese-like_dom_sf"/>
</dbReference>
<evidence type="ECO:0000256" key="1">
    <source>
        <dbReference type="ARBA" id="ARBA00004496"/>
    </source>
</evidence>
<keyword evidence="3" id="KW-0808">Transferase</keyword>
<comment type="caution">
    <text evidence="6">The sequence shown here is derived from an EMBL/GenBank/DDBJ whole genome shotgun (WGS) entry which is preliminary data.</text>
</comment>
<accession>A0A9N8VFV4</accession>
<dbReference type="AlphaFoldDB" id="A0A9N8VFV4"/>
<proteinExistence type="predicted"/>
<organism evidence="6 7">
    <name type="scientific">Ambispora leptoticha</name>
    <dbReference type="NCBI Taxonomy" id="144679"/>
    <lineage>
        <taxon>Eukaryota</taxon>
        <taxon>Fungi</taxon>
        <taxon>Fungi incertae sedis</taxon>
        <taxon>Mucoromycota</taxon>
        <taxon>Glomeromycotina</taxon>
        <taxon>Glomeromycetes</taxon>
        <taxon>Archaeosporales</taxon>
        <taxon>Ambisporaceae</taxon>
        <taxon>Ambispora</taxon>
    </lineage>
</organism>
<dbReference type="Gene3D" id="3.40.250.10">
    <property type="entry name" value="Rhodanese-like domain"/>
    <property type="match status" value="2"/>
</dbReference>
<evidence type="ECO:0000313" key="6">
    <source>
        <dbReference type="EMBL" id="CAG8453891.1"/>
    </source>
</evidence>
<dbReference type="PANTHER" id="PTHR11364">
    <property type="entry name" value="THIOSULFATE SULFERTANSFERASE"/>
    <property type="match status" value="1"/>
</dbReference>
<dbReference type="PROSITE" id="PS50206">
    <property type="entry name" value="RHODANESE_3"/>
    <property type="match status" value="2"/>
</dbReference>
<dbReference type="CDD" id="cd01448">
    <property type="entry name" value="TST_Repeat_1"/>
    <property type="match status" value="1"/>
</dbReference>
<gene>
    <name evidence="6" type="ORF">ALEPTO_LOCUS1167</name>
</gene>
<keyword evidence="2" id="KW-0963">Cytoplasm</keyword>
<dbReference type="GO" id="GO:0004792">
    <property type="term" value="F:thiosulfate-cyanide sulfurtransferase activity"/>
    <property type="evidence" value="ECO:0007669"/>
    <property type="project" value="TreeGrafter"/>
</dbReference>
<dbReference type="FunFam" id="3.40.250.10:FF:000015">
    <property type="entry name" value="Sulfurtransferase"/>
    <property type="match status" value="1"/>
</dbReference>
<dbReference type="Pfam" id="PF00581">
    <property type="entry name" value="Rhodanese"/>
    <property type="match status" value="2"/>
</dbReference>
<dbReference type="Proteomes" id="UP000789508">
    <property type="component" value="Unassembled WGS sequence"/>
</dbReference>
<dbReference type="PANTHER" id="PTHR11364:SF27">
    <property type="entry name" value="SULFURTRANSFERASE"/>
    <property type="match status" value="1"/>
</dbReference>
<dbReference type="InterPro" id="IPR045078">
    <property type="entry name" value="TST/MPST-like"/>
</dbReference>
<dbReference type="FunFam" id="3.40.250.10:FF:000001">
    <property type="entry name" value="Sulfurtransferase"/>
    <property type="match status" value="1"/>
</dbReference>
<evidence type="ECO:0000256" key="3">
    <source>
        <dbReference type="ARBA" id="ARBA00022679"/>
    </source>
</evidence>
<evidence type="ECO:0000256" key="2">
    <source>
        <dbReference type="ARBA" id="ARBA00022490"/>
    </source>
</evidence>
<keyword evidence="4" id="KW-0677">Repeat</keyword>
<dbReference type="EMBL" id="CAJVPS010000115">
    <property type="protein sequence ID" value="CAG8453891.1"/>
    <property type="molecule type" value="Genomic_DNA"/>
</dbReference>
<evidence type="ECO:0000259" key="5">
    <source>
        <dbReference type="PROSITE" id="PS50206"/>
    </source>
</evidence>
<dbReference type="OrthoDB" id="270167at2759"/>
<name>A0A9N8VFV4_9GLOM</name>
<dbReference type="InterPro" id="IPR001763">
    <property type="entry name" value="Rhodanese-like_dom"/>
</dbReference>
<dbReference type="CDD" id="cd01449">
    <property type="entry name" value="TST_Repeat_2"/>
    <property type="match status" value="1"/>
</dbReference>
<evidence type="ECO:0000256" key="4">
    <source>
        <dbReference type="ARBA" id="ARBA00022737"/>
    </source>
</evidence>
<dbReference type="SUPFAM" id="SSF52821">
    <property type="entry name" value="Rhodanese/Cell cycle control phosphatase"/>
    <property type="match status" value="2"/>
</dbReference>
<feature type="domain" description="Rhodanese" evidence="5">
    <location>
        <begin position="21"/>
        <end position="138"/>
    </location>
</feature>
<feature type="domain" description="Rhodanese" evidence="5">
    <location>
        <begin position="179"/>
        <end position="290"/>
    </location>
</feature>
<dbReference type="SMART" id="SM00450">
    <property type="entry name" value="RHOD"/>
    <property type="match status" value="2"/>
</dbReference>